<keyword evidence="2" id="KW-1185">Reference proteome</keyword>
<feature type="non-terminal residue" evidence="1">
    <location>
        <position position="1"/>
    </location>
</feature>
<protein>
    <submittedName>
        <fullName evidence="1">10994_t:CDS:1</fullName>
    </submittedName>
</protein>
<feature type="non-terminal residue" evidence="1">
    <location>
        <position position="52"/>
    </location>
</feature>
<sequence>PESFSQMFGFAFSEEDISKAIEQLQNEKKKFNKTNREITSNENKRKLSCSYT</sequence>
<dbReference type="Proteomes" id="UP000789702">
    <property type="component" value="Unassembled WGS sequence"/>
</dbReference>
<evidence type="ECO:0000313" key="1">
    <source>
        <dbReference type="EMBL" id="CAG8732745.1"/>
    </source>
</evidence>
<reference evidence="1" key="1">
    <citation type="submission" date="2021-06" db="EMBL/GenBank/DDBJ databases">
        <authorList>
            <person name="Kallberg Y."/>
            <person name="Tangrot J."/>
            <person name="Rosling A."/>
        </authorList>
    </citation>
    <scope>NUCLEOTIDE SEQUENCE</scope>
    <source>
        <strain evidence="1">IL203A</strain>
    </source>
</reference>
<comment type="caution">
    <text evidence="1">The sequence shown here is derived from an EMBL/GenBank/DDBJ whole genome shotgun (WGS) entry which is preliminary data.</text>
</comment>
<evidence type="ECO:0000313" key="2">
    <source>
        <dbReference type="Proteomes" id="UP000789702"/>
    </source>
</evidence>
<dbReference type="EMBL" id="CAJVPU010037554">
    <property type="protein sequence ID" value="CAG8732745.1"/>
    <property type="molecule type" value="Genomic_DNA"/>
</dbReference>
<name>A0ACA9Q3R3_9GLOM</name>
<proteinExistence type="predicted"/>
<accession>A0ACA9Q3R3</accession>
<organism evidence="1 2">
    <name type="scientific">Dentiscutata heterogama</name>
    <dbReference type="NCBI Taxonomy" id="1316150"/>
    <lineage>
        <taxon>Eukaryota</taxon>
        <taxon>Fungi</taxon>
        <taxon>Fungi incertae sedis</taxon>
        <taxon>Mucoromycota</taxon>
        <taxon>Glomeromycotina</taxon>
        <taxon>Glomeromycetes</taxon>
        <taxon>Diversisporales</taxon>
        <taxon>Gigasporaceae</taxon>
        <taxon>Dentiscutata</taxon>
    </lineage>
</organism>
<gene>
    <name evidence="1" type="ORF">DHETER_LOCUS13541</name>
</gene>